<dbReference type="PANTHER" id="PTHR43065:SF16">
    <property type="entry name" value="SENSORY HISTIDINE KINASE_PHOSPHATASE NTRB"/>
    <property type="match status" value="1"/>
</dbReference>
<dbReference type="EC" id="2.7.13.3" evidence="2"/>
<evidence type="ECO:0000256" key="3">
    <source>
        <dbReference type="ARBA" id="ARBA00022553"/>
    </source>
</evidence>
<keyword evidence="6" id="KW-0418">Kinase</keyword>
<dbReference type="Gene3D" id="1.10.287.130">
    <property type="match status" value="1"/>
</dbReference>
<keyword evidence="7" id="KW-0067">ATP-binding</keyword>
<keyword evidence="4" id="KW-0808">Transferase</keyword>
<accession>H8YZG4</accession>
<dbReference type="SUPFAM" id="SSF55874">
    <property type="entry name" value="ATPase domain of HSP90 chaperone/DNA topoisomerase II/histidine kinase"/>
    <property type="match status" value="1"/>
</dbReference>
<dbReference type="SMART" id="SM00387">
    <property type="entry name" value="HATPase_c"/>
    <property type="match status" value="1"/>
</dbReference>
<evidence type="ECO:0000256" key="9">
    <source>
        <dbReference type="ARBA" id="ARBA00023231"/>
    </source>
</evidence>
<dbReference type="eggNOG" id="COG3852">
    <property type="taxonomic scope" value="Bacteria"/>
</dbReference>
<evidence type="ECO:0000313" key="15">
    <source>
        <dbReference type="EMBL" id="EIC22091.1"/>
    </source>
</evidence>
<dbReference type="SUPFAM" id="SSF55785">
    <property type="entry name" value="PYP-like sensor domain (PAS domain)"/>
    <property type="match status" value="1"/>
</dbReference>
<dbReference type="GO" id="GO:0000155">
    <property type="term" value="F:phosphorelay sensor kinase activity"/>
    <property type="evidence" value="ECO:0007669"/>
    <property type="project" value="InterPro"/>
</dbReference>
<gene>
    <name evidence="15" type="ORF">Thi970DRAFT_02339</name>
</gene>
<dbReference type="SMART" id="SM00091">
    <property type="entry name" value="PAS"/>
    <property type="match status" value="1"/>
</dbReference>
<dbReference type="AlphaFoldDB" id="H8YZG4"/>
<name>H8YZG4_9GAMM</name>
<dbReference type="InterPro" id="IPR035965">
    <property type="entry name" value="PAS-like_dom_sf"/>
</dbReference>
<evidence type="ECO:0000256" key="2">
    <source>
        <dbReference type="ARBA" id="ARBA00012438"/>
    </source>
</evidence>
<dbReference type="InterPro" id="IPR036097">
    <property type="entry name" value="HisK_dim/P_sf"/>
</dbReference>
<evidence type="ECO:0000256" key="13">
    <source>
        <dbReference type="ARBA" id="ARBA00043094"/>
    </source>
</evidence>
<dbReference type="Gene3D" id="3.30.565.10">
    <property type="entry name" value="Histidine kinase-like ATPase, C-terminal domain"/>
    <property type="match status" value="1"/>
</dbReference>
<evidence type="ECO:0000256" key="8">
    <source>
        <dbReference type="ARBA" id="ARBA00023012"/>
    </source>
</evidence>
<dbReference type="InterPro" id="IPR036890">
    <property type="entry name" value="HATPase_C_sf"/>
</dbReference>
<evidence type="ECO:0000256" key="12">
    <source>
        <dbReference type="ARBA" id="ARBA00042313"/>
    </source>
</evidence>
<dbReference type="SMART" id="SM00388">
    <property type="entry name" value="HisKA"/>
    <property type="match status" value="1"/>
</dbReference>
<evidence type="ECO:0000256" key="5">
    <source>
        <dbReference type="ARBA" id="ARBA00022741"/>
    </source>
</evidence>
<dbReference type="CDD" id="cd00130">
    <property type="entry name" value="PAS"/>
    <property type="match status" value="1"/>
</dbReference>
<dbReference type="STRING" id="631362.Thi970DRAFT_02339"/>
<dbReference type="OrthoDB" id="9789238at2"/>
<protein>
    <recommendedName>
        <fullName evidence="11">Sensory histidine kinase/phosphatase NtrB</fullName>
        <ecNumber evidence="2">2.7.13.3</ecNumber>
    </recommendedName>
    <alternativeName>
        <fullName evidence="12">Nitrogen regulation protein NR(II)</fullName>
    </alternativeName>
    <alternativeName>
        <fullName evidence="13">Nitrogen regulator II</fullName>
    </alternativeName>
</protein>
<evidence type="ECO:0000256" key="10">
    <source>
        <dbReference type="ARBA" id="ARBA00037696"/>
    </source>
</evidence>
<dbReference type="GO" id="GO:0005524">
    <property type="term" value="F:ATP binding"/>
    <property type="evidence" value="ECO:0007669"/>
    <property type="project" value="UniProtKB-KW"/>
</dbReference>
<keyword evidence="16" id="KW-1185">Reference proteome</keyword>
<dbReference type="InterPro" id="IPR000014">
    <property type="entry name" value="PAS"/>
</dbReference>
<evidence type="ECO:0000256" key="6">
    <source>
        <dbReference type="ARBA" id="ARBA00022777"/>
    </source>
</evidence>
<dbReference type="Pfam" id="PF00512">
    <property type="entry name" value="HisKA"/>
    <property type="match status" value="1"/>
</dbReference>
<reference evidence="16" key="1">
    <citation type="submission" date="2011-06" db="EMBL/GenBank/DDBJ databases">
        <authorList>
            <consortium name="US DOE Joint Genome Institute (JGI-PGF)"/>
            <person name="Lucas S."/>
            <person name="Han J."/>
            <person name="Lapidus A."/>
            <person name="Cheng J.-F."/>
            <person name="Goodwin L."/>
            <person name="Pitluck S."/>
            <person name="Peters L."/>
            <person name="Land M.L."/>
            <person name="Hauser L."/>
            <person name="Vogl K."/>
            <person name="Liu Z."/>
            <person name="Overmann J."/>
            <person name="Frigaard N.-U."/>
            <person name="Bryant D.A."/>
            <person name="Woyke T.J."/>
        </authorList>
    </citation>
    <scope>NUCLEOTIDE SEQUENCE [LARGE SCALE GENOMIC DNA]</scope>
    <source>
        <strain evidence="16">970</strain>
    </source>
</reference>
<dbReference type="InterPro" id="IPR004358">
    <property type="entry name" value="Sig_transdc_His_kin-like_C"/>
</dbReference>
<dbReference type="Pfam" id="PF08448">
    <property type="entry name" value="PAS_4"/>
    <property type="match status" value="1"/>
</dbReference>
<dbReference type="Gene3D" id="3.30.450.20">
    <property type="entry name" value="PAS domain"/>
    <property type="match status" value="1"/>
</dbReference>
<dbReference type="NCBIfam" id="NF008293">
    <property type="entry name" value="PRK11073.1"/>
    <property type="match status" value="1"/>
</dbReference>
<evidence type="ECO:0000259" key="14">
    <source>
        <dbReference type="PROSITE" id="PS50109"/>
    </source>
</evidence>
<evidence type="ECO:0000256" key="1">
    <source>
        <dbReference type="ARBA" id="ARBA00000085"/>
    </source>
</evidence>
<dbReference type="HOGENOM" id="CLU_000445_114_39_6"/>
<evidence type="ECO:0000256" key="4">
    <source>
        <dbReference type="ARBA" id="ARBA00022679"/>
    </source>
</evidence>
<dbReference type="PANTHER" id="PTHR43065">
    <property type="entry name" value="SENSOR HISTIDINE KINASE"/>
    <property type="match status" value="1"/>
</dbReference>
<dbReference type="InterPro" id="IPR013656">
    <property type="entry name" value="PAS_4"/>
</dbReference>
<dbReference type="SUPFAM" id="SSF47384">
    <property type="entry name" value="Homodimeric domain of signal transducing histidine kinase"/>
    <property type="match status" value="1"/>
</dbReference>
<dbReference type="InterPro" id="IPR005467">
    <property type="entry name" value="His_kinase_dom"/>
</dbReference>
<proteinExistence type="predicted"/>
<keyword evidence="8" id="KW-0902">Two-component regulatory system</keyword>
<dbReference type="PROSITE" id="PS50109">
    <property type="entry name" value="HIS_KIN"/>
    <property type="match status" value="1"/>
</dbReference>
<keyword evidence="9" id="KW-0535">Nitrogen fixation</keyword>
<comment type="catalytic activity">
    <reaction evidence="1">
        <text>ATP + protein L-histidine = ADP + protein N-phospho-L-histidine.</text>
        <dbReference type="EC" id="2.7.13.3"/>
    </reaction>
</comment>
<evidence type="ECO:0000256" key="7">
    <source>
        <dbReference type="ARBA" id="ARBA00022840"/>
    </source>
</evidence>
<evidence type="ECO:0000313" key="16">
    <source>
        <dbReference type="Proteomes" id="UP000002964"/>
    </source>
</evidence>
<dbReference type="Proteomes" id="UP000002964">
    <property type="component" value="Unassembled WGS sequence"/>
</dbReference>
<dbReference type="CDD" id="cd00082">
    <property type="entry name" value="HisKA"/>
    <property type="match status" value="1"/>
</dbReference>
<sequence>MKKRASVATRVDPRIAERVLDNMSAAMLLFDRDLRLRYINPAGETLLSVSAKAVLGVPVGDLVPCPPQPVEERLRSTLDTRHPYTEREVELKRADGQAIRVNCTVLPLHQGETPNELLMELYQVDRQIRITREEHLLAQHQASQALLRGLAHEIKNPLGGLRGAAQLLERELPNSDLREYTRIIIDEADRLQKLLNRMLGPNQLPQLSDVNIHHVLEHVCGLIAAEFPHGPTLVRDYDPSIPGFEADNERLIQALLNIVRNGAEAAGEKGELTLRTRVLRQFTIGNLRYRLVLSIEVEDNGSGIPEDMQDRIFFPMVSGRAGGTGLGLPIAQELINQHGGLIECESRPRKTQFFVYLPLKHADEQATSDLGD</sequence>
<organism evidence="15 16">
    <name type="scientific">Thiorhodovibrio frisius</name>
    <dbReference type="NCBI Taxonomy" id="631362"/>
    <lineage>
        <taxon>Bacteria</taxon>
        <taxon>Pseudomonadati</taxon>
        <taxon>Pseudomonadota</taxon>
        <taxon>Gammaproteobacteria</taxon>
        <taxon>Chromatiales</taxon>
        <taxon>Chromatiaceae</taxon>
        <taxon>Thiorhodovibrio</taxon>
    </lineage>
</organism>
<dbReference type="RefSeq" id="WP_009148675.1">
    <property type="nucleotide sequence ID" value="NZ_CP121471.1"/>
</dbReference>
<keyword evidence="3" id="KW-0597">Phosphoprotein</keyword>
<dbReference type="NCBIfam" id="TIGR00229">
    <property type="entry name" value="sensory_box"/>
    <property type="match status" value="1"/>
</dbReference>
<keyword evidence="5" id="KW-0547">Nucleotide-binding</keyword>
<feature type="domain" description="Histidine kinase" evidence="14">
    <location>
        <begin position="149"/>
        <end position="361"/>
    </location>
</feature>
<evidence type="ECO:0000256" key="11">
    <source>
        <dbReference type="ARBA" id="ARBA00039567"/>
    </source>
</evidence>
<dbReference type="PRINTS" id="PR00344">
    <property type="entry name" value="BCTRLSENSOR"/>
</dbReference>
<reference evidence="15 16" key="2">
    <citation type="submission" date="2011-11" db="EMBL/GenBank/DDBJ databases">
        <authorList>
            <consortium name="US DOE Joint Genome Institute"/>
            <person name="Lucas S."/>
            <person name="Han J."/>
            <person name="Lapidus A."/>
            <person name="Cheng J.-F."/>
            <person name="Goodwin L."/>
            <person name="Pitluck S."/>
            <person name="Peters L."/>
            <person name="Ovchinnikova G."/>
            <person name="Zhang X."/>
            <person name="Detter J.C."/>
            <person name="Han C."/>
            <person name="Tapia R."/>
            <person name="Land M."/>
            <person name="Hauser L."/>
            <person name="Kyrpides N."/>
            <person name="Ivanova N."/>
            <person name="Pagani I."/>
            <person name="Vogl K."/>
            <person name="Liu Z."/>
            <person name="Overmann J."/>
            <person name="Frigaard N.-U."/>
            <person name="Bryant D."/>
            <person name="Woyke T."/>
        </authorList>
    </citation>
    <scope>NUCLEOTIDE SEQUENCE [LARGE SCALE GENOMIC DNA]</scope>
    <source>
        <strain evidence="15 16">970</strain>
    </source>
</reference>
<dbReference type="InterPro" id="IPR003661">
    <property type="entry name" value="HisK_dim/P_dom"/>
</dbReference>
<dbReference type="Pfam" id="PF02518">
    <property type="entry name" value="HATPase_c"/>
    <property type="match status" value="1"/>
</dbReference>
<dbReference type="InterPro" id="IPR003594">
    <property type="entry name" value="HATPase_dom"/>
</dbReference>
<comment type="function">
    <text evidence="10">Member of the two-component regulatory system NtrB/NtrC, which controls expression of the nitrogen-regulated (ntr) genes in response to nitrogen limitation. Under conditions of nitrogen limitation, NtrB autophosphorylates and transfers the phosphoryl group to NtrC. In the presence of nitrogen, acts as a phosphatase that dephosphorylates and inactivates NtrC.</text>
</comment>
<dbReference type="EMBL" id="JH603169">
    <property type="protein sequence ID" value="EIC22091.1"/>
    <property type="molecule type" value="Genomic_DNA"/>
</dbReference>